<dbReference type="EMBL" id="JBBKTW010000004">
    <property type="protein sequence ID" value="MEN2989217.1"/>
    <property type="molecule type" value="Genomic_DNA"/>
</dbReference>
<dbReference type="Proteomes" id="UP001413721">
    <property type="component" value="Unassembled WGS sequence"/>
</dbReference>
<evidence type="ECO:0000313" key="3">
    <source>
        <dbReference type="Proteomes" id="UP001413721"/>
    </source>
</evidence>
<organism evidence="2 3">
    <name type="scientific">Tistrella arctica</name>
    <dbReference type="NCBI Taxonomy" id="3133430"/>
    <lineage>
        <taxon>Bacteria</taxon>
        <taxon>Pseudomonadati</taxon>
        <taxon>Pseudomonadota</taxon>
        <taxon>Alphaproteobacteria</taxon>
        <taxon>Geminicoccales</taxon>
        <taxon>Geminicoccaceae</taxon>
        <taxon>Tistrella</taxon>
    </lineage>
</organism>
<proteinExistence type="predicted"/>
<accession>A0ABU9YKC2</accession>
<dbReference type="RefSeq" id="WP_345933966.1">
    <property type="nucleotide sequence ID" value="NZ_JBBKTV010000006.1"/>
</dbReference>
<dbReference type="InterPro" id="IPR011083">
    <property type="entry name" value="Phage_tail_collar_dom"/>
</dbReference>
<comment type="caution">
    <text evidence="2">The sequence shown here is derived from an EMBL/GenBank/DDBJ whole genome shotgun (WGS) entry which is preliminary data.</text>
</comment>
<evidence type="ECO:0000259" key="1">
    <source>
        <dbReference type="Pfam" id="PF07484"/>
    </source>
</evidence>
<reference evidence="2 3" key="1">
    <citation type="submission" date="2024-03" db="EMBL/GenBank/DDBJ databases">
        <title>High-quality draft genome sequencing of Tistrella sp. BH-R2-4.</title>
        <authorList>
            <person name="Dong C."/>
        </authorList>
    </citation>
    <scope>NUCLEOTIDE SEQUENCE [LARGE SCALE GENOMIC DNA]</scope>
    <source>
        <strain evidence="2 3">BH-R2-4</strain>
    </source>
</reference>
<evidence type="ECO:0000313" key="2">
    <source>
        <dbReference type="EMBL" id="MEN2989217.1"/>
    </source>
</evidence>
<protein>
    <submittedName>
        <fullName evidence="2">Tail fiber protein</fullName>
    </submittedName>
</protein>
<dbReference type="Gene3D" id="3.90.1340.10">
    <property type="entry name" value="Phage tail collar domain"/>
    <property type="match status" value="1"/>
</dbReference>
<dbReference type="InterPro" id="IPR037053">
    <property type="entry name" value="Phage_tail_collar_dom_sf"/>
</dbReference>
<gene>
    <name evidence="2" type="ORF">WG926_12955</name>
</gene>
<keyword evidence="3" id="KW-1185">Reference proteome</keyword>
<feature type="domain" description="Phage tail collar" evidence="1">
    <location>
        <begin position="7"/>
        <end position="64"/>
    </location>
</feature>
<dbReference type="Pfam" id="PF07484">
    <property type="entry name" value="Collar"/>
    <property type="match status" value="1"/>
</dbReference>
<name>A0ABU9YKC2_9PROT</name>
<sequence length="182" mass="19035">MADPFYGEIRAFAFAFAPQDWAYCAGQQVSVQQNQALAAVISTLYGGNLGQNYYNLPNLQGRAPMASGNGPGLTPRTIAENFGAETVTLTLSQLPVHTHTAIALAQTVGTGGTLTPTSSTMLGRTISAAAYAPVPASAPPLVELDDTTLAPSGEGHAHENRQPFLTLNMCICMNGVFPVRPS</sequence>
<dbReference type="SUPFAM" id="SSF88874">
    <property type="entry name" value="Receptor-binding domain of short tail fibre protein gp12"/>
    <property type="match status" value="1"/>
</dbReference>